<accession>A0A1H6URP6</accession>
<dbReference type="RefSeq" id="WP_091312378.1">
    <property type="nucleotide sequence ID" value="NZ_CBCSJU010000004.1"/>
</dbReference>
<dbReference type="Proteomes" id="UP000199702">
    <property type="component" value="Unassembled WGS sequence"/>
</dbReference>
<sequence length="213" mass="23979">MESKQPNPKTFDFKTGVTVETTNDKVTATAQNSNKTIQSTDLDNFSYAEHTEQRMTFVGVLSRMFVIGLLLVILNKVLFGKLQLESQAIIIGCTLMGLAFVLFLITVIDSFLELGITNNIINNFFSNRGYYITIGNKSGNNIEFITELNELELIKELETKIYELKKSAVKNDATVIQPNSNLDELKKLSELLNAGIITQTEFDQKKKQLLKLN</sequence>
<evidence type="ECO:0000313" key="4">
    <source>
        <dbReference type="Proteomes" id="UP000199702"/>
    </source>
</evidence>
<keyword evidence="1" id="KW-0812">Transmembrane</keyword>
<keyword evidence="1" id="KW-0472">Membrane</keyword>
<dbReference type="EMBL" id="FNYA01000004">
    <property type="protein sequence ID" value="SEI93374.1"/>
    <property type="molecule type" value="Genomic_DNA"/>
</dbReference>
<protein>
    <submittedName>
        <fullName evidence="3">Short C-terminal domain-containing protein</fullName>
    </submittedName>
</protein>
<organism evidence="3 4">
    <name type="scientific">Flavobacterium terrigena</name>
    <dbReference type="NCBI Taxonomy" id="402734"/>
    <lineage>
        <taxon>Bacteria</taxon>
        <taxon>Pseudomonadati</taxon>
        <taxon>Bacteroidota</taxon>
        <taxon>Flavobacteriia</taxon>
        <taxon>Flavobacteriales</taxon>
        <taxon>Flavobacteriaceae</taxon>
        <taxon>Flavobacterium</taxon>
    </lineage>
</organism>
<feature type="transmembrane region" description="Helical" evidence="1">
    <location>
        <begin position="86"/>
        <end position="108"/>
    </location>
</feature>
<gene>
    <name evidence="3" type="ORF">SAMN05660918_1964</name>
</gene>
<dbReference type="Pfam" id="PF09851">
    <property type="entry name" value="SHOCT"/>
    <property type="match status" value="1"/>
</dbReference>
<evidence type="ECO:0000256" key="1">
    <source>
        <dbReference type="SAM" id="Phobius"/>
    </source>
</evidence>
<proteinExistence type="predicted"/>
<keyword evidence="4" id="KW-1185">Reference proteome</keyword>
<reference evidence="4" key="1">
    <citation type="submission" date="2016-10" db="EMBL/GenBank/DDBJ databases">
        <authorList>
            <person name="Varghese N."/>
            <person name="Submissions S."/>
        </authorList>
    </citation>
    <scope>NUCLEOTIDE SEQUENCE [LARGE SCALE GENOMIC DNA]</scope>
    <source>
        <strain evidence="4">DSM 17934</strain>
    </source>
</reference>
<dbReference type="AlphaFoldDB" id="A0A1H6URP6"/>
<feature type="domain" description="SHOCT" evidence="2">
    <location>
        <begin position="183"/>
        <end position="210"/>
    </location>
</feature>
<evidence type="ECO:0000313" key="3">
    <source>
        <dbReference type="EMBL" id="SEI93374.1"/>
    </source>
</evidence>
<keyword evidence="1" id="KW-1133">Transmembrane helix</keyword>
<evidence type="ECO:0000259" key="2">
    <source>
        <dbReference type="Pfam" id="PF09851"/>
    </source>
</evidence>
<dbReference type="STRING" id="402734.SAMN05660918_1964"/>
<name>A0A1H6URP6_9FLAO</name>
<dbReference type="OrthoDB" id="9816361at2"/>
<dbReference type="InterPro" id="IPR018649">
    <property type="entry name" value="SHOCT"/>
</dbReference>
<feature type="transmembrane region" description="Helical" evidence="1">
    <location>
        <begin position="55"/>
        <end position="74"/>
    </location>
</feature>